<protein>
    <submittedName>
        <fullName evidence="3">Uncharacterized protein</fullName>
    </submittedName>
</protein>
<evidence type="ECO:0000313" key="3">
    <source>
        <dbReference type="EMBL" id="ASC70922.1"/>
    </source>
</evidence>
<keyword evidence="2" id="KW-1133">Transmembrane helix</keyword>
<gene>
    <name evidence="3" type="ORF">XM38_018700</name>
</gene>
<dbReference type="STRING" id="1641165.XM38_16475"/>
<organism evidence="3 4">
    <name type="scientific">Halomicronema hongdechloris C2206</name>
    <dbReference type="NCBI Taxonomy" id="1641165"/>
    <lineage>
        <taxon>Bacteria</taxon>
        <taxon>Bacillati</taxon>
        <taxon>Cyanobacteriota</taxon>
        <taxon>Cyanophyceae</taxon>
        <taxon>Nodosilineales</taxon>
        <taxon>Nodosilineaceae</taxon>
        <taxon>Halomicronema</taxon>
    </lineage>
</organism>
<dbReference type="OrthoDB" id="509850at2"/>
<feature type="region of interest" description="Disordered" evidence="1">
    <location>
        <begin position="97"/>
        <end position="119"/>
    </location>
</feature>
<reference evidence="3 4" key="1">
    <citation type="journal article" date="2016" name="Biochim. Biophys. Acta">
        <title>Characterization of red-shifted phycobilisomes isolated from the chlorophyll f-containing cyanobacterium Halomicronema hongdechloris.</title>
        <authorList>
            <person name="Li Y."/>
            <person name="Lin Y."/>
            <person name="Garvey C.J."/>
            <person name="Birch D."/>
            <person name="Corkery R.W."/>
            <person name="Loughlin P.C."/>
            <person name="Scheer H."/>
            <person name="Willows R.D."/>
            <person name="Chen M."/>
        </authorList>
    </citation>
    <scope>NUCLEOTIDE SEQUENCE [LARGE SCALE GENOMIC DNA]</scope>
    <source>
        <strain evidence="3 4">C2206</strain>
    </source>
</reference>
<sequence>MPGTHSALVCLGATRGQAYSPLRCQCQLTLYDQGGEALLTPDLRPLSVEDYEAIPSATITFPAVGTYELVLEGQAQDPGAFPPFELAFPVTVATAVTPASPAPEPELPPASTTPESSSTASGPPIPLLVALLLVILAGVAWTWSRYRRQGKNKDL</sequence>
<evidence type="ECO:0000256" key="2">
    <source>
        <dbReference type="SAM" id="Phobius"/>
    </source>
</evidence>
<dbReference type="EMBL" id="CP021983">
    <property type="protein sequence ID" value="ASC70922.1"/>
    <property type="molecule type" value="Genomic_DNA"/>
</dbReference>
<dbReference type="KEGG" id="hhg:XM38_018700"/>
<feature type="compositionally biased region" description="Low complexity" evidence="1">
    <location>
        <begin position="109"/>
        <end position="119"/>
    </location>
</feature>
<dbReference type="Proteomes" id="UP000191901">
    <property type="component" value="Chromosome"/>
</dbReference>
<keyword evidence="2" id="KW-0812">Transmembrane</keyword>
<keyword evidence="2" id="KW-0472">Membrane</keyword>
<accession>A0A1Z3HKS5</accession>
<proteinExistence type="predicted"/>
<name>A0A1Z3HKS5_9CYAN</name>
<feature type="transmembrane region" description="Helical" evidence="2">
    <location>
        <begin position="125"/>
        <end position="143"/>
    </location>
</feature>
<evidence type="ECO:0000256" key="1">
    <source>
        <dbReference type="SAM" id="MobiDB-lite"/>
    </source>
</evidence>
<dbReference type="AlphaFoldDB" id="A0A1Z3HKS5"/>
<evidence type="ECO:0000313" key="4">
    <source>
        <dbReference type="Proteomes" id="UP000191901"/>
    </source>
</evidence>
<keyword evidence="4" id="KW-1185">Reference proteome</keyword>
<dbReference type="RefSeq" id="WP_088429566.1">
    <property type="nucleotide sequence ID" value="NZ_CP021983.2"/>
</dbReference>